<dbReference type="STRING" id="1218508.JG29_13250"/>
<dbReference type="InterPro" id="IPR051475">
    <property type="entry name" value="Diverse_Ion_Transporter"/>
</dbReference>
<keyword evidence="3 6" id="KW-0812">Transmembrane</keyword>
<organism evidence="8 9">
    <name type="scientific">Bombilactobacillus mellis</name>
    <dbReference type="NCBI Taxonomy" id="1218508"/>
    <lineage>
        <taxon>Bacteria</taxon>
        <taxon>Bacillati</taxon>
        <taxon>Bacillota</taxon>
        <taxon>Bacilli</taxon>
        <taxon>Lactobacillales</taxon>
        <taxon>Lactobacillaceae</taxon>
        <taxon>Bombilactobacillus</taxon>
    </lineage>
</organism>
<evidence type="ECO:0000313" key="9">
    <source>
        <dbReference type="Proteomes" id="UP000033695"/>
    </source>
</evidence>
<dbReference type="GO" id="GO:0016020">
    <property type="term" value="C:membrane"/>
    <property type="evidence" value="ECO:0007669"/>
    <property type="project" value="UniProtKB-SubCell"/>
</dbReference>
<evidence type="ECO:0000256" key="6">
    <source>
        <dbReference type="SAM" id="Phobius"/>
    </source>
</evidence>
<dbReference type="AlphaFoldDB" id="A0A0F4KQD8"/>
<dbReference type="PANTHER" id="PTHR43568:SF1">
    <property type="entry name" value="P PROTEIN"/>
    <property type="match status" value="1"/>
</dbReference>
<feature type="transmembrane region" description="Helical" evidence="6">
    <location>
        <begin position="347"/>
        <end position="364"/>
    </location>
</feature>
<comment type="caution">
    <text evidence="8">The sequence shown here is derived from an EMBL/GenBank/DDBJ whole genome shotgun (WGS) entry which is preliminary data.</text>
</comment>
<evidence type="ECO:0000256" key="3">
    <source>
        <dbReference type="ARBA" id="ARBA00022692"/>
    </source>
</evidence>
<dbReference type="PANTHER" id="PTHR43568">
    <property type="entry name" value="P PROTEIN"/>
    <property type="match status" value="1"/>
</dbReference>
<comment type="subcellular location">
    <subcellularLocation>
        <location evidence="1">Membrane</location>
        <topology evidence="1">Multi-pass membrane protein</topology>
    </subcellularLocation>
</comment>
<proteinExistence type="predicted"/>
<dbReference type="GO" id="GO:0055085">
    <property type="term" value="P:transmembrane transport"/>
    <property type="evidence" value="ECO:0007669"/>
    <property type="project" value="InterPro"/>
</dbReference>
<feature type="transmembrane region" description="Helical" evidence="6">
    <location>
        <begin position="233"/>
        <end position="252"/>
    </location>
</feature>
<keyword evidence="2" id="KW-0813">Transport</keyword>
<feature type="transmembrane region" description="Helical" evidence="6">
    <location>
        <begin position="74"/>
        <end position="103"/>
    </location>
</feature>
<dbReference type="OrthoDB" id="3177666at2"/>
<dbReference type="PATRIC" id="fig|1218508.4.peg.1314"/>
<feature type="transmembrane region" description="Helical" evidence="6">
    <location>
        <begin position="115"/>
        <end position="136"/>
    </location>
</feature>
<evidence type="ECO:0000256" key="2">
    <source>
        <dbReference type="ARBA" id="ARBA00022448"/>
    </source>
</evidence>
<dbReference type="EMBL" id="JXBZ01000009">
    <property type="protein sequence ID" value="KJY48273.1"/>
    <property type="molecule type" value="Genomic_DNA"/>
</dbReference>
<feature type="transmembrane region" description="Helical" evidence="6">
    <location>
        <begin position="196"/>
        <end position="227"/>
    </location>
</feature>
<reference evidence="8 9" key="1">
    <citation type="submission" date="2014-12" db="EMBL/GenBank/DDBJ databases">
        <title>Comparative genomics of the lactic acid bacteria isolated from the honey bee gut.</title>
        <authorList>
            <person name="Ellegaard K.M."/>
            <person name="Tamarit D."/>
            <person name="Javelind E."/>
            <person name="Olofsson T."/>
            <person name="Andersson S.G."/>
            <person name="Vasquez A."/>
        </authorList>
    </citation>
    <scope>NUCLEOTIDE SEQUENCE [LARGE SCALE GENOMIC DNA]</scope>
    <source>
        <strain evidence="8 9">Hon2</strain>
    </source>
</reference>
<dbReference type="Pfam" id="PF03600">
    <property type="entry name" value="CitMHS"/>
    <property type="match status" value="1"/>
</dbReference>
<dbReference type="HOGENOM" id="CLU_063025_0_0_9"/>
<gene>
    <name evidence="8" type="ORF">JG29_13250</name>
</gene>
<evidence type="ECO:0000259" key="7">
    <source>
        <dbReference type="Pfam" id="PF03600"/>
    </source>
</evidence>
<sequence length="365" mass="40019">MAVIRNISNDKMLWIAAIAALLSNFISKPEIDDINFHTIFSLLSMMVLIQIFENIGLLQYLSTTFTSKVKNTRQLMIILILITFLGAMLITNDVAILIIVPLFFKIAKKVPANHILTVTMIAAAANIGSAFTPFGNTHNLFLLSHYNLNITNFFKVSTPYALIGLIILIAMAALLTKPQPINVDIGHFSVHFPALLVALVLTVLVFLGIFKVLPIAWMAVITIIIAFLMNRKILLHVDYATILVFVCFFIAIGNLSRSQQIASLISLLVSNKYATYLSAIGLSQFISNVPATILVAKFTVNIGAVFLGSNIGGIGSPIASMANLLAYKQFSFFTSKTESTQYLKKSFALNLILLAILGTIGWFLV</sequence>
<name>A0A0F4KQD8_9LACO</name>
<dbReference type="InterPro" id="IPR004680">
    <property type="entry name" value="Cit_transptr-like_dom"/>
</dbReference>
<feature type="transmembrane region" description="Helical" evidence="6">
    <location>
        <begin position="273"/>
        <end position="296"/>
    </location>
</feature>
<evidence type="ECO:0000256" key="4">
    <source>
        <dbReference type="ARBA" id="ARBA00022989"/>
    </source>
</evidence>
<dbReference type="RefSeq" id="WP_045923162.1">
    <property type="nucleotide sequence ID" value="NZ_JBHTHW010000005.1"/>
</dbReference>
<evidence type="ECO:0000256" key="5">
    <source>
        <dbReference type="ARBA" id="ARBA00023136"/>
    </source>
</evidence>
<protein>
    <submittedName>
        <fullName evidence="8">Di-and tricarboxylate transporter</fullName>
    </submittedName>
</protein>
<keyword evidence="9" id="KW-1185">Reference proteome</keyword>
<feature type="domain" description="Citrate transporter-like" evidence="7">
    <location>
        <begin position="10"/>
        <end position="302"/>
    </location>
</feature>
<feature type="transmembrane region" description="Helical" evidence="6">
    <location>
        <begin position="156"/>
        <end position="175"/>
    </location>
</feature>
<evidence type="ECO:0000256" key="1">
    <source>
        <dbReference type="ARBA" id="ARBA00004141"/>
    </source>
</evidence>
<feature type="transmembrane region" description="Helical" evidence="6">
    <location>
        <begin position="39"/>
        <end position="62"/>
    </location>
</feature>
<feature type="transmembrane region" description="Helical" evidence="6">
    <location>
        <begin position="12"/>
        <end position="27"/>
    </location>
</feature>
<keyword evidence="4 6" id="KW-1133">Transmembrane helix</keyword>
<keyword evidence="5 6" id="KW-0472">Membrane</keyword>
<accession>A0A0F4KQD8</accession>
<feature type="transmembrane region" description="Helical" evidence="6">
    <location>
        <begin position="302"/>
        <end position="326"/>
    </location>
</feature>
<dbReference type="Proteomes" id="UP000033695">
    <property type="component" value="Unassembled WGS sequence"/>
</dbReference>
<evidence type="ECO:0000313" key="8">
    <source>
        <dbReference type="EMBL" id="KJY48273.1"/>
    </source>
</evidence>